<dbReference type="GO" id="GO:0016853">
    <property type="term" value="F:isomerase activity"/>
    <property type="evidence" value="ECO:0007669"/>
    <property type="project" value="UniProtKB-KW"/>
</dbReference>
<feature type="site" description="Catalytically relevant" evidence="6">
    <location>
        <position position="62"/>
    </location>
</feature>
<evidence type="ECO:0000313" key="10">
    <source>
        <dbReference type="EMBL" id="RIV83502.1"/>
    </source>
</evidence>
<dbReference type="InterPro" id="IPR050986">
    <property type="entry name" value="GutQ/KpsF_isomerases"/>
</dbReference>
<dbReference type="GO" id="GO:0046872">
    <property type="term" value="F:metal ion binding"/>
    <property type="evidence" value="ECO:0007669"/>
    <property type="project" value="UniProtKB-KW"/>
</dbReference>
<evidence type="ECO:0000259" key="9">
    <source>
        <dbReference type="PROSITE" id="PS51464"/>
    </source>
</evidence>
<evidence type="ECO:0000259" key="8">
    <source>
        <dbReference type="PROSITE" id="PS51371"/>
    </source>
</evidence>
<dbReference type="GO" id="GO:1901135">
    <property type="term" value="P:carbohydrate derivative metabolic process"/>
    <property type="evidence" value="ECO:0007669"/>
    <property type="project" value="InterPro"/>
</dbReference>
<dbReference type="OrthoDB" id="9762536at2"/>
<dbReference type="Proteomes" id="UP000265366">
    <property type="component" value="Unassembled WGS sequence"/>
</dbReference>
<dbReference type="Pfam" id="PF01380">
    <property type="entry name" value="SIS"/>
    <property type="match status" value="1"/>
</dbReference>
<evidence type="ECO:0000256" key="4">
    <source>
        <dbReference type="PIRNR" id="PIRNR004692"/>
    </source>
</evidence>
<keyword evidence="3 7" id="KW-0129">CBS domain</keyword>
<dbReference type="PANTHER" id="PTHR42745:SF1">
    <property type="entry name" value="ARABINOSE 5-PHOSPHATE ISOMERASE KDSD"/>
    <property type="match status" value="1"/>
</dbReference>
<proteinExistence type="inferred from homology"/>
<feature type="site" description="Catalytically relevant" evidence="6">
    <location>
        <position position="196"/>
    </location>
</feature>
<dbReference type="AlphaFoldDB" id="A0A3A1P4I3"/>
<dbReference type="InterPro" id="IPR001347">
    <property type="entry name" value="SIS_dom"/>
</dbReference>
<dbReference type="InterPro" id="IPR000644">
    <property type="entry name" value="CBS_dom"/>
</dbReference>
<dbReference type="InterPro" id="IPR035474">
    <property type="entry name" value="SIS_Kpsf"/>
</dbReference>
<dbReference type="InterPro" id="IPR004800">
    <property type="entry name" value="KdsD/KpsF-type"/>
</dbReference>
<dbReference type="InterPro" id="IPR046342">
    <property type="entry name" value="CBS_dom_sf"/>
</dbReference>
<feature type="site" description="Catalytically relevant" evidence="6">
    <location>
        <position position="155"/>
    </location>
</feature>
<dbReference type="GO" id="GO:0005975">
    <property type="term" value="P:carbohydrate metabolic process"/>
    <property type="evidence" value="ECO:0007669"/>
    <property type="project" value="InterPro"/>
</dbReference>
<dbReference type="Gene3D" id="3.40.50.10490">
    <property type="entry name" value="Glucose-6-phosphate isomerase like protein, domain 1"/>
    <property type="match status" value="1"/>
</dbReference>
<dbReference type="PROSITE" id="PS51464">
    <property type="entry name" value="SIS"/>
    <property type="match status" value="1"/>
</dbReference>
<dbReference type="CDD" id="cd05014">
    <property type="entry name" value="SIS_Kpsf"/>
    <property type="match status" value="1"/>
</dbReference>
<organism evidence="10 11">
    <name type="scientific">Aurantiacibacter xanthus</name>
    <dbReference type="NCBI Taxonomy" id="1784712"/>
    <lineage>
        <taxon>Bacteria</taxon>
        <taxon>Pseudomonadati</taxon>
        <taxon>Pseudomonadota</taxon>
        <taxon>Alphaproteobacteria</taxon>
        <taxon>Sphingomonadales</taxon>
        <taxon>Erythrobacteraceae</taxon>
        <taxon>Aurantiacibacter</taxon>
    </lineage>
</organism>
<keyword evidence="11" id="KW-1185">Reference proteome</keyword>
<dbReference type="Gene3D" id="3.10.580.10">
    <property type="entry name" value="CBS-domain"/>
    <property type="match status" value="1"/>
</dbReference>
<evidence type="ECO:0000256" key="1">
    <source>
        <dbReference type="ARBA" id="ARBA00008165"/>
    </source>
</evidence>
<comment type="similarity">
    <text evidence="1 4">Belongs to the SIS family. GutQ/KpsF subfamily.</text>
</comment>
<name>A0A3A1P4I3_9SPHN</name>
<evidence type="ECO:0000313" key="11">
    <source>
        <dbReference type="Proteomes" id="UP000265366"/>
    </source>
</evidence>
<keyword evidence="10" id="KW-0413">Isomerase</keyword>
<dbReference type="SUPFAM" id="SSF53697">
    <property type="entry name" value="SIS domain"/>
    <property type="match status" value="1"/>
</dbReference>
<dbReference type="RefSeq" id="WP_119593229.1">
    <property type="nucleotide sequence ID" value="NZ_QXFM01000112.1"/>
</dbReference>
<sequence length="328" mass="34808">MKTELSRPQEISAAINTLDIEIAGLHELRDSLEQSDLGANFVKAVKLFAGNKGRVIVTGMGKSGHIARKIAATFCSTGTPAFFLHPGEASHGDLGAISTEDVVFAVTWSGNTPELSDIFTYCGLNRVPLVVATSNRDGMAGEAADICLCLPQVREACPNELAPTSSTTVQMALGDALAVALIETHGFSPSNFRLFHPGGRLGAQLATLSDVMGTGMALPCVPVHATLREATIEMSRKRYGCTAVVDRADHLVGAFTDGDLRRAIALSDLDEPIDRHMSPRPVAAEPTMLATEALTLMNDNAVSVLFVTEGHKLVGIVHMHDLVRLGTL</sequence>
<feature type="domain" description="SIS" evidence="9">
    <location>
        <begin position="44"/>
        <end position="187"/>
    </location>
</feature>
<evidence type="ECO:0000256" key="7">
    <source>
        <dbReference type="PROSITE-ProRule" id="PRU00703"/>
    </source>
</evidence>
<gene>
    <name evidence="10" type="ORF">D2V17_12990</name>
</gene>
<keyword evidence="5" id="KW-0479">Metal-binding</keyword>
<feature type="binding site" evidence="5">
    <location>
        <position position="85"/>
    </location>
    <ligand>
        <name>Zn(2+)</name>
        <dbReference type="ChEBI" id="CHEBI:29105"/>
    </ligand>
</feature>
<dbReference type="PIRSF" id="PIRSF004692">
    <property type="entry name" value="KdsD_KpsF"/>
    <property type="match status" value="1"/>
</dbReference>
<keyword evidence="2" id="KW-0677">Repeat</keyword>
<dbReference type="InterPro" id="IPR046348">
    <property type="entry name" value="SIS_dom_sf"/>
</dbReference>
<evidence type="ECO:0000256" key="3">
    <source>
        <dbReference type="ARBA" id="ARBA00023122"/>
    </source>
</evidence>
<protein>
    <submittedName>
        <fullName evidence="10">KpsF/GutQ family sugar-phosphate isomerase</fullName>
    </submittedName>
</protein>
<dbReference type="EMBL" id="QXFM01000112">
    <property type="protein sequence ID" value="RIV83502.1"/>
    <property type="molecule type" value="Genomic_DNA"/>
</dbReference>
<dbReference type="GO" id="GO:0097367">
    <property type="term" value="F:carbohydrate derivative binding"/>
    <property type="evidence" value="ECO:0007669"/>
    <property type="project" value="InterPro"/>
</dbReference>
<evidence type="ECO:0000256" key="2">
    <source>
        <dbReference type="ARBA" id="ARBA00022737"/>
    </source>
</evidence>
<dbReference type="PROSITE" id="PS51371">
    <property type="entry name" value="CBS"/>
    <property type="match status" value="2"/>
</dbReference>
<dbReference type="SMART" id="SM00116">
    <property type="entry name" value="CBS"/>
    <property type="match status" value="2"/>
</dbReference>
<reference evidence="10 11" key="1">
    <citation type="submission" date="2018-08" db="EMBL/GenBank/DDBJ databases">
        <title>Erythrobacter zhengii sp.nov., a bacterium isolated from deep-sea sediment.</title>
        <authorList>
            <person name="Fang C."/>
            <person name="Wu Y.-H."/>
            <person name="Sun C."/>
            <person name="Wang H."/>
            <person name="Cheng H."/>
            <person name="Meng F.-X."/>
            <person name="Wang C.-S."/>
            <person name="Xu X.-W."/>
        </authorList>
    </citation>
    <scope>NUCLEOTIDE SEQUENCE [LARGE SCALE GENOMIC DNA]</scope>
    <source>
        <strain evidence="10 11">CCTCC AB 2015396</strain>
    </source>
</reference>
<accession>A0A3A1P4I3</accession>
<dbReference type="Pfam" id="PF00571">
    <property type="entry name" value="CBS"/>
    <property type="match status" value="2"/>
</dbReference>
<evidence type="ECO:0000256" key="5">
    <source>
        <dbReference type="PIRSR" id="PIRSR004692-2"/>
    </source>
</evidence>
<comment type="caution">
    <text evidence="10">The sequence shown here is derived from an EMBL/GenBank/DDBJ whole genome shotgun (WGS) entry which is preliminary data.</text>
</comment>
<keyword evidence="5" id="KW-0862">Zinc</keyword>
<dbReference type="NCBIfam" id="TIGR00393">
    <property type="entry name" value="kpsF"/>
    <property type="match status" value="1"/>
</dbReference>
<dbReference type="PANTHER" id="PTHR42745">
    <property type="match status" value="1"/>
</dbReference>
<feature type="domain" description="CBS" evidence="8">
    <location>
        <begin position="277"/>
        <end position="328"/>
    </location>
</feature>
<feature type="site" description="Catalytically relevant" evidence="6">
    <location>
        <position position="114"/>
    </location>
</feature>
<evidence type="ECO:0000256" key="6">
    <source>
        <dbReference type="PIRSR" id="PIRSR004692-3"/>
    </source>
</evidence>
<feature type="domain" description="CBS" evidence="8">
    <location>
        <begin position="212"/>
        <end position="271"/>
    </location>
</feature>
<dbReference type="CDD" id="cd04604">
    <property type="entry name" value="CBS_pair_SIS_assoc"/>
    <property type="match status" value="1"/>
</dbReference>